<keyword evidence="2" id="KW-1185">Reference proteome</keyword>
<sequence length="208" mass="23198">MFRFEKCIENPENRPSNPSFVSAASKMKIGDESNDFQLTANDIFILFLRTAFAAACLRCHLLLLPSASAATCFCCHLLLPPFTPAHAFHMHHLIFITSVRYANVGTDYLTVSVLHCYLTVSVLHCYLTVSVLHCYLTVSVLHCYLTVSVLRCYLTVFCKYSCSLAGLLLLSPASAAGSSTAARLRASRRNFKNEPKNIPRFSNNYSKK</sequence>
<reference evidence="1 2" key="1">
    <citation type="submission" date="2023-06" db="EMBL/GenBank/DDBJ databases">
        <title>Genome sequence of Methanimicrococcus sp. At1.</title>
        <authorList>
            <person name="Protasov E."/>
            <person name="Platt K."/>
            <person name="Poehlein A."/>
            <person name="Daniel R."/>
            <person name="Brune A."/>
        </authorList>
    </citation>
    <scope>NUCLEOTIDE SEQUENCE [LARGE SCALE GENOMIC DNA]</scope>
    <source>
        <strain evidence="1 2">At1</strain>
    </source>
</reference>
<comment type="caution">
    <text evidence="1">The sequence shown here is derived from an EMBL/GenBank/DDBJ whole genome shotgun (WGS) entry which is preliminary data.</text>
</comment>
<protein>
    <submittedName>
        <fullName evidence="1">Uncharacterized protein</fullName>
    </submittedName>
</protein>
<dbReference type="Proteomes" id="UP001272052">
    <property type="component" value="Unassembled WGS sequence"/>
</dbReference>
<name>A0ABU3VNS8_9EURY</name>
<evidence type="ECO:0000313" key="2">
    <source>
        <dbReference type="Proteomes" id="UP001272052"/>
    </source>
</evidence>
<organism evidence="1 2">
    <name type="scientific">Methanimicrococcus hacksteinii</name>
    <dbReference type="NCBI Taxonomy" id="3028293"/>
    <lineage>
        <taxon>Archaea</taxon>
        <taxon>Methanobacteriati</taxon>
        <taxon>Methanobacteriota</taxon>
        <taxon>Stenosarchaea group</taxon>
        <taxon>Methanomicrobia</taxon>
        <taxon>Methanosarcinales</taxon>
        <taxon>Methanosarcinaceae</taxon>
        <taxon>Methanimicrococcus</taxon>
    </lineage>
</organism>
<dbReference type="EMBL" id="JAWDKC010000012">
    <property type="protein sequence ID" value="MDV0445067.1"/>
    <property type="molecule type" value="Genomic_DNA"/>
</dbReference>
<accession>A0ABU3VNS8</accession>
<evidence type="ECO:0000313" key="1">
    <source>
        <dbReference type="EMBL" id="MDV0445067.1"/>
    </source>
</evidence>
<proteinExistence type="predicted"/>
<gene>
    <name evidence="1" type="ORF">MmiAt1_06220</name>
</gene>